<accession>I3V6X6</accession>
<reference evidence="7" key="3">
    <citation type="submission" date="2015-04" db="EMBL/GenBank/DDBJ databases">
        <authorList>
            <person name="Syromyatnikov M.Y."/>
            <person name="Popov V.N."/>
        </authorList>
    </citation>
    <scope>NUCLEOTIDE SEQUENCE</scope>
    <source>
        <strain evidence="7">MO-1</strain>
    </source>
</reference>
<dbReference type="InterPro" id="IPR046358">
    <property type="entry name" value="Flagellin_C"/>
</dbReference>
<sequence>MAITIQSTLSSTNSNAIDPSQRRLNETMERIATGVRIAQASDNAAMLGLATSLSTEVRSYNMARQNANDGIAMAQVGQTDLQSVQDDLQRLRELAAQAGNGILTDDDRANIQLEAAEIKEQIAQTIEGSQFNENSILNSTGSISLQTGIDEGETTDIQLRDLNGLAAGVDLSTQAGAQAALSEIDSALNTTSDYAAYLGSQANGLEGVADRVSQIAINSEAARSRVQDANMAVEMASQASETVRLQSYMAVRAQAQQMAASTITQLLS</sequence>
<evidence type="ECO:0000259" key="5">
    <source>
        <dbReference type="Pfam" id="PF00700"/>
    </source>
</evidence>
<reference evidence="6" key="1">
    <citation type="submission" date="2011-06" db="EMBL/GenBank/DDBJ databases">
        <authorList>
            <person name="Zhang W.-J."/>
            <person name="Santini C.-L."/>
            <person name="Mangenot S."/>
            <person name="Calteau A."/>
            <person name="Lajus A."/>
            <person name="Barbe V."/>
            <person name="Medigue C."/>
            <person name="Wu L.-F."/>
        </authorList>
    </citation>
    <scope>NUCLEOTIDE SEQUENCE</scope>
    <source>
        <strain evidence="6">MO-1</strain>
    </source>
</reference>
<dbReference type="Pfam" id="PF00700">
    <property type="entry name" value="Flagellin_C"/>
    <property type="match status" value="1"/>
</dbReference>
<comment type="function">
    <text evidence="3">Flagellin is the subunit protein which polymerizes to form the filaments of bacterial flagella.</text>
</comment>
<name>I3V6X6_MAGMO</name>
<dbReference type="PANTHER" id="PTHR42792">
    <property type="entry name" value="FLAGELLIN"/>
    <property type="match status" value="1"/>
</dbReference>
<keyword evidence="2 3" id="KW-0975">Bacterial flagellum</keyword>
<dbReference type="Pfam" id="PF00669">
    <property type="entry name" value="Flagellin_N"/>
    <property type="match status" value="1"/>
</dbReference>
<comment type="subcellular location">
    <subcellularLocation>
        <location evidence="3">Secreted</location>
    </subcellularLocation>
    <subcellularLocation>
        <location evidence="3">Bacterial flagellum</location>
    </subcellularLocation>
</comment>
<keyword evidence="6" id="KW-0966">Cell projection</keyword>
<comment type="similarity">
    <text evidence="1 3">Belongs to the bacterial flagellin family.</text>
</comment>
<dbReference type="Gene3D" id="6.10.10.10">
    <property type="entry name" value="Flagellar export chaperone, C-terminal domain"/>
    <property type="match status" value="1"/>
</dbReference>
<dbReference type="InterPro" id="IPR001029">
    <property type="entry name" value="Flagellin_N"/>
</dbReference>
<dbReference type="Gene3D" id="1.20.1330.10">
    <property type="entry name" value="f41 fragment of flagellin, N-terminal domain"/>
    <property type="match status" value="1"/>
</dbReference>
<dbReference type="SUPFAM" id="SSF64518">
    <property type="entry name" value="Phase 1 flagellin"/>
    <property type="match status" value="1"/>
</dbReference>
<dbReference type="EMBL" id="JN177322">
    <property type="protein sequence ID" value="AFK73946.1"/>
    <property type="molecule type" value="Genomic_DNA"/>
</dbReference>
<evidence type="ECO:0000313" key="6">
    <source>
        <dbReference type="EMBL" id="AFK73946.1"/>
    </source>
</evidence>
<dbReference type="InterPro" id="IPR042187">
    <property type="entry name" value="Flagellin_C_sub2"/>
</dbReference>
<organism evidence="6">
    <name type="scientific">Magnetococcus massalia (strain MO-1)</name>
    <dbReference type="NCBI Taxonomy" id="451514"/>
    <lineage>
        <taxon>Bacteria</taxon>
        <taxon>Pseudomonadati</taxon>
        <taxon>Pseudomonadota</taxon>
        <taxon>Magnetococcia</taxon>
        <taxon>Magnetococcales</taxon>
        <taxon>Magnetococcaceae</taxon>
        <taxon>Magnetococcus</taxon>
    </lineage>
</organism>
<dbReference type="InterPro" id="IPR001492">
    <property type="entry name" value="Flagellin"/>
</dbReference>
<keyword evidence="6" id="KW-0969">Cilium</keyword>
<reference evidence="6" key="2">
    <citation type="journal article" date="2012" name="J. Mol. Biol.">
        <title>Complex spatial organization and flagellin composition of flagellar propeller from marine magnetotactic ovoid strain MO-1.</title>
        <authorList>
            <person name="Zhang W.J."/>
            <person name="Santini C.L."/>
            <person name="Bernadac A."/>
            <person name="Ruan J."/>
            <person name="Zhang S.D."/>
            <person name="Kato T."/>
            <person name="Li Y."/>
            <person name="Namba K."/>
            <person name="Wu L.F."/>
        </authorList>
    </citation>
    <scope>NUCLEOTIDE SEQUENCE</scope>
    <source>
        <strain evidence="6">MO-1</strain>
    </source>
</reference>
<dbReference type="EMBL" id="LO017727">
    <property type="protein sequence ID" value="CRH08199.1"/>
    <property type="molecule type" value="Genomic_DNA"/>
</dbReference>
<dbReference type="PRINTS" id="PR00207">
    <property type="entry name" value="FLAGELLIN"/>
</dbReference>
<feature type="domain" description="Flagellin N-terminal" evidence="4">
    <location>
        <begin position="9"/>
        <end position="139"/>
    </location>
</feature>
<protein>
    <recommendedName>
        <fullName evidence="3">Flagellin</fullName>
    </recommendedName>
</protein>
<dbReference type="PANTHER" id="PTHR42792:SF2">
    <property type="entry name" value="FLAGELLIN"/>
    <property type="match status" value="1"/>
</dbReference>
<keyword evidence="6" id="KW-0282">Flagellum</keyword>
<evidence type="ECO:0000256" key="1">
    <source>
        <dbReference type="ARBA" id="ARBA00005709"/>
    </source>
</evidence>
<dbReference type="GO" id="GO:0009288">
    <property type="term" value="C:bacterial-type flagellum"/>
    <property type="evidence" value="ECO:0007669"/>
    <property type="project" value="UniProtKB-SubCell"/>
</dbReference>
<dbReference type="GO" id="GO:0005576">
    <property type="term" value="C:extracellular region"/>
    <property type="evidence" value="ECO:0007669"/>
    <property type="project" value="UniProtKB-SubCell"/>
</dbReference>
<dbReference type="AlphaFoldDB" id="I3V6X6"/>
<proteinExistence type="inferred from homology"/>
<evidence type="ECO:0000313" key="7">
    <source>
        <dbReference type="EMBL" id="CRH08199.1"/>
    </source>
</evidence>
<evidence type="ECO:0000256" key="2">
    <source>
        <dbReference type="ARBA" id="ARBA00023143"/>
    </source>
</evidence>
<evidence type="ECO:0000256" key="3">
    <source>
        <dbReference type="RuleBase" id="RU362073"/>
    </source>
</evidence>
<feature type="domain" description="Flagellin C-terminal" evidence="5">
    <location>
        <begin position="182"/>
        <end position="261"/>
    </location>
</feature>
<gene>
    <name evidence="6" type="primary">fliC14</name>
    <name evidence="7" type="ORF">MAGMO_4071</name>
</gene>
<evidence type="ECO:0000259" key="4">
    <source>
        <dbReference type="Pfam" id="PF00669"/>
    </source>
</evidence>
<dbReference type="GO" id="GO:0005198">
    <property type="term" value="F:structural molecule activity"/>
    <property type="evidence" value="ECO:0007669"/>
    <property type="project" value="UniProtKB-UniRule"/>
</dbReference>
<keyword evidence="3" id="KW-0964">Secreted</keyword>